<evidence type="ECO:0000313" key="3">
    <source>
        <dbReference type="Proteomes" id="UP000271087"/>
    </source>
</evidence>
<evidence type="ECO:0000256" key="1">
    <source>
        <dbReference type="SAM" id="MobiDB-lite"/>
    </source>
</evidence>
<evidence type="ECO:0000313" key="4">
    <source>
        <dbReference type="WBParaSite" id="nOo.2.0.1.t05224-RA"/>
    </source>
</evidence>
<gene>
    <name evidence="2" type="ORF">NOO_LOCUS5224</name>
</gene>
<keyword evidence="3" id="KW-1185">Reference proteome</keyword>
<accession>A0A182EAZ4</accession>
<feature type="region of interest" description="Disordered" evidence="1">
    <location>
        <begin position="21"/>
        <end position="116"/>
    </location>
</feature>
<reference evidence="2 3" key="2">
    <citation type="submission" date="2018-08" db="EMBL/GenBank/DDBJ databases">
        <authorList>
            <person name="Laetsch R D."/>
            <person name="Stevens L."/>
            <person name="Kumar S."/>
            <person name="Blaxter L. M."/>
        </authorList>
    </citation>
    <scope>NUCLEOTIDE SEQUENCE [LARGE SCALE GENOMIC DNA]</scope>
</reference>
<dbReference type="AlphaFoldDB" id="A0A182EAZ4"/>
<evidence type="ECO:0000313" key="2">
    <source>
        <dbReference type="EMBL" id="VDK76473.1"/>
    </source>
</evidence>
<feature type="compositionally biased region" description="Basic and acidic residues" evidence="1">
    <location>
        <begin position="100"/>
        <end position="113"/>
    </location>
</feature>
<proteinExistence type="predicted"/>
<dbReference type="Proteomes" id="UP000271087">
    <property type="component" value="Unassembled WGS sequence"/>
</dbReference>
<reference evidence="4" key="1">
    <citation type="submission" date="2016-06" db="UniProtKB">
        <authorList>
            <consortium name="WormBaseParasite"/>
        </authorList>
    </citation>
    <scope>IDENTIFICATION</scope>
</reference>
<name>A0A182EAZ4_ONCOC</name>
<dbReference type="EMBL" id="UYRW01001341">
    <property type="protein sequence ID" value="VDK76473.1"/>
    <property type="molecule type" value="Genomic_DNA"/>
</dbReference>
<organism evidence="4">
    <name type="scientific">Onchocerca ochengi</name>
    <name type="common">Filarial nematode worm</name>
    <dbReference type="NCBI Taxonomy" id="42157"/>
    <lineage>
        <taxon>Eukaryota</taxon>
        <taxon>Metazoa</taxon>
        <taxon>Ecdysozoa</taxon>
        <taxon>Nematoda</taxon>
        <taxon>Chromadorea</taxon>
        <taxon>Rhabditida</taxon>
        <taxon>Spirurina</taxon>
        <taxon>Spiruromorpha</taxon>
        <taxon>Filarioidea</taxon>
        <taxon>Onchocercidae</taxon>
        <taxon>Onchocerca</taxon>
    </lineage>
</organism>
<dbReference type="WBParaSite" id="nOo.2.0.1.t05224-RA">
    <property type="protein sequence ID" value="nOo.2.0.1.t05224-RA"/>
    <property type="gene ID" value="nOo.2.0.1.g05224"/>
</dbReference>
<sequence length="286" mass="33325">MRRRKSDLGYRTRKVEARRRLVANQTEEERALSNEKKRRRMAQMRAERRAARLENAQSQQSCSVASKMLRSHRNKRKKSNLGRHTRAAERRRRLVANQTEEERALSNEKKRQEMAQIRAQRRAVKLADARLRAHQSCSAASDLLRSEQNECYGLKVDEGFYYKGFTGPISAEILMEEYEESNSNNLNALSSFQYQTRFCAQQLCDYNRLGFRYNPANDCNLSRHVLIGTMIKLSDVYRITRLAKFYGIWIVTTITGYEEPEQIMVVKIIGSFTSYLRPIGSVYSVS</sequence>
<feature type="compositionally biased region" description="Basic residues" evidence="1">
    <location>
        <begin position="69"/>
        <end position="94"/>
    </location>
</feature>
<feature type="compositionally biased region" description="Polar residues" evidence="1">
    <location>
        <begin position="55"/>
        <end position="64"/>
    </location>
</feature>
<protein>
    <submittedName>
        <fullName evidence="4">Peptidase M12A domain-containing protein</fullName>
    </submittedName>
</protein>